<dbReference type="GO" id="GO:0016787">
    <property type="term" value="F:hydrolase activity"/>
    <property type="evidence" value="ECO:0007669"/>
    <property type="project" value="UniProtKB-KW"/>
</dbReference>
<comment type="caution">
    <text evidence="4">The sequence shown here is derived from an EMBL/GenBank/DDBJ whole genome shotgun (WGS) entry which is preliminary data.</text>
</comment>
<dbReference type="Proteomes" id="UP001172155">
    <property type="component" value="Unassembled WGS sequence"/>
</dbReference>
<keyword evidence="1 4" id="KW-0378">Hydrolase</keyword>
<dbReference type="Gene3D" id="3.40.50.1820">
    <property type="entry name" value="alpha/beta hydrolase"/>
    <property type="match status" value="1"/>
</dbReference>
<name>A0AA40EXE4_9PEZI</name>
<gene>
    <name evidence="4" type="ORF">B0T18DRAFT_413242</name>
</gene>
<organism evidence="4 5">
    <name type="scientific">Schizothecium vesticola</name>
    <dbReference type="NCBI Taxonomy" id="314040"/>
    <lineage>
        <taxon>Eukaryota</taxon>
        <taxon>Fungi</taxon>
        <taxon>Dikarya</taxon>
        <taxon>Ascomycota</taxon>
        <taxon>Pezizomycotina</taxon>
        <taxon>Sordariomycetes</taxon>
        <taxon>Sordariomycetidae</taxon>
        <taxon>Sordariales</taxon>
        <taxon>Schizotheciaceae</taxon>
        <taxon>Schizothecium</taxon>
    </lineage>
</organism>
<evidence type="ECO:0000313" key="5">
    <source>
        <dbReference type="Proteomes" id="UP001172155"/>
    </source>
</evidence>
<evidence type="ECO:0000259" key="3">
    <source>
        <dbReference type="Pfam" id="PF07859"/>
    </source>
</evidence>
<dbReference type="InterPro" id="IPR050300">
    <property type="entry name" value="GDXG_lipolytic_enzyme"/>
</dbReference>
<evidence type="ECO:0000256" key="2">
    <source>
        <dbReference type="SAM" id="MobiDB-lite"/>
    </source>
</evidence>
<proteinExistence type="predicted"/>
<evidence type="ECO:0000256" key="1">
    <source>
        <dbReference type="ARBA" id="ARBA00022801"/>
    </source>
</evidence>
<feature type="compositionally biased region" description="Pro residues" evidence="2">
    <location>
        <begin position="131"/>
        <end position="140"/>
    </location>
</feature>
<keyword evidence="5" id="KW-1185">Reference proteome</keyword>
<dbReference type="InterPro" id="IPR029058">
    <property type="entry name" value="AB_hydrolase_fold"/>
</dbReference>
<feature type="region of interest" description="Disordered" evidence="2">
    <location>
        <begin position="131"/>
        <end position="162"/>
    </location>
</feature>
<evidence type="ECO:0000313" key="4">
    <source>
        <dbReference type="EMBL" id="KAK0747171.1"/>
    </source>
</evidence>
<feature type="compositionally biased region" description="Low complexity" evidence="2">
    <location>
        <begin position="141"/>
        <end position="153"/>
    </location>
</feature>
<dbReference type="InterPro" id="IPR013094">
    <property type="entry name" value="AB_hydrolase_3"/>
</dbReference>
<accession>A0AA40EXE4</accession>
<dbReference type="Pfam" id="PF07859">
    <property type="entry name" value="Abhydrolase_3"/>
    <property type="match status" value="1"/>
</dbReference>
<reference evidence="4" key="1">
    <citation type="submission" date="2023-06" db="EMBL/GenBank/DDBJ databases">
        <title>Genome-scale phylogeny and comparative genomics of the fungal order Sordariales.</title>
        <authorList>
            <consortium name="Lawrence Berkeley National Laboratory"/>
            <person name="Hensen N."/>
            <person name="Bonometti L."/>
            <person name="Westerberg I."/>
            <person name="Brannstrom I.O."/>
            <person name="Guillou S."/>
            <person name="Cros-Aarteil S."/>
            <person name="Calhoun S."/>
            <person name="Haridas S."/>
            <person name="Kuo A."/>
            <person name="Mondo S."/>
            <person name="Pangilinan J."/>
            <person name="Riley R."/>
            <person name="LaButti K."/>
            <person name="Andreopoulos B."/>
            <person name="Lipzen A."/>
            <person name="Chen C."/>
            <person name="Yanf M."/>
            <person name="Daum C."/>
            <person name="Ng V."/>
            <person name="Clum A."/>
            <person name="Steindorff A."/>
            <person name="Ohm R."/>
            <person name="Martin F."/>
            <person name="Silar P."/>
            <person name="Natvig D."/>
            <person name="Lalanne C."/>
            <person name="Gautier V."/>
            <person name="Ament-velasquez S.L."/>
            <person name="Kruys A."/>
            <person name="Hutchinson M.I."/>
            <person name="Powell A.J."/>
            <person name="Barry K."/>
            <person name="Miller A.N."/>
            <person name="Grigoriev I.V."/>
            <person name="Debuchy R."/>
            <person name="Gladieux P."/>
            <person name="Thoren M.H."/>
            <person name="Johannesson H."/>
        </authorList>
    </citation>
    <scope>NUCLEOTIDE SEQUENCE</scope>
    <source>
        <strain evidence="4">SMH3187-1</strain>
    </source>
</reference>
<feature type="domain" description="Alpha/beta hydrolase fold-3" evidence="3">
    <location>
        <begin position="39"/>
        <end position="117"/>
    </location>
</feature>
<dbReference type="EMBL" id="JAUKUD010000004">
    <property type="protein sequence ID" value="KAK0747171.1"/>
    <property type="molecule type" value="Genomic_DNA"/>
</dbReference>
<dbReference type="PANTHER" id="PTHR48081">
    <property type="entry name" value="AB HYDROLASE SUPERFAMILY PROTEIN C4A8.06C"/>
    <property type="match status" value="1"/>
</dbReference>
<dbReference type="AlphaFoldDB" id="A0AA40EXE4"/>
<dbReference type="PANTHER" id="PTHR48081:SF3">
    <property type="entry name" value="ALPHA_BETA HYDROLASE FOLD-3 DOMAIN-CONTAINING PROTEIN"/>
    <property type="match status" value="1"/>
</dbReference>
<dbReference type="SUPFAM" id="SSF53474">
    <property type="entry name" value="alpha/beta-Hydrolases"/>
    <property type="match status" value="1"/>
</dbReference>
<sequence>MSPINAPLEKKTVNFAHHQIPLECDVYDAPDYPSNTPVVLFFHSGGLVGGSRSMIPPWLVQTCHTRKWPLLSPSYRLLPQASGRDLLLDALAAYTFASSFSRTPSPRRIILAGASAGFLLPCLLAHNLPPPPFPPSPSSPSPASLPSTTPSSPQDDVAPFLSRSPEDVTVGCHPWDRSGIFHLESLLPDGTRNPAFDETKAVLPPGNDGAPERGLLYDYFLYENLFPDLVGGRQVDAGFDSPPATGERWPVTVMIQGDADDDVDPGVCRDVAGKLGGRAMLFVAEGKGHLFERTKFWEEVEAEGGLVAVRRAVEALDGVVRGA</sequence>
<protein>
    <submittedName>
        <fullName evidence="4">Alpha/Beta hydrolase protein</fullName>
    </submittedName>
</protein>